<sequence>MHSLLQARCTTFFREIIDKLRKAEAARSDPTRIEGASLKALFAFWEVSATLEGLAAGARHHRKAEAPVQGRVNWRADS</sequence>
<reference evidence="1 2" key="1">
    <citation type="journal article" date="2016" name="Front. Microbiol.">
        <title>Microevolution Analysis of Bacillus coahuilensis Unveils Differences in Phosphorus Acquisition Strategies and Their Regulation.</title>
        <authorList>
            <person name="Gomez-Lunar Z."/>
            <person name="Hernandez-Gonzalez I."/>
            <person name="Rodriguez-Torres M.D."/>
            <person name="Souza V."/>
            <person name="Olmedo-Alvarez G."/>
        </authorList>
    </citation>
    <scope>NUCLEOTIDE SEQUENCE [LARGE SCALE GENOMIC DNA]</scope>
    <source>
        <strain evidence="2">p1.1.43</strain>
    </source>
</reference>
<evidence type="ECO:0000313" key="1">
    <source>
        <dbReference type="EMBL" id="KUP04726.1"/>
    </source>
</evidence>
<protein>
    <submittedName>
        <fullName evidence="1">Uncharacterized protein</fullName>
    </submittedName>
</protein>
<dbReference type="AlphaFoldDB" id="A0A147K545"/>
<proteinExistence type="predicted"/>
<name>A0A147K545_9BACI</name>
<organism evidence="1 2">
    <name type="scientific">Bacillus coahuilensis p1.1.43</name>
    <dbReference type="NCBI Taxonomy" id="1150625"/>
    <lineage>
        <taxon>Bacteria</taxon>
        <taxon>Bacillati</taxon>
        <taxon>Bacillota</taxon>
        <taxon>Bacilli</taxon>
        <taxon>Bacillales</taxon>
        <taxon>Bacillaceae</taxon>
        <taxon>Bacillus</taxon>
    </lineage>
</organism>
<dbReference type="EMBL" id="LDYG01000048">
    <property type="protein sequence ID" value="KUP04726.1"/>
    <property type="molecule type" value="Genomic_DNA"/>
</dbReference>
<keyword evidence="2" id="KW-1185">Reference proteome</keyword>
<dbReference type="STRING" id="1150625.Q75_14875"/>
<dbReference type="PATRIC" id="fig|1150625.3.peg.3112"/>
<evidence type="ECO:0000313" key="2">
    <source>
        <dbReference type="Proteomes" id="UP000074108"/>
    </source>
</evidence>
<comment type="caution">
    <text evidence="1">The sequence shown here is derived from an EMBL/GenBank/DDBJ whole genome shotgun (WGS) entry which is preliminary data.</text>
</comment>
<accession>A0A147K545</accession>
<dbReference type="Proteomes" id="UP000074108">
    <property type="component" value="Unassembled WGS sequence"/>
</dbReference>
<gene>
    <name evidence="1" type="ORF">Q75_14875</name>
</gene>